<dbReference type="PROSITE" id="PS51257">
    <property type="entry name" value="PROKAR_LIPOPROTEIN"/>
    <property type="match status" value="1"/>
</dbReference>
<dbReference type="Pfam" id="PF08244">
    <property type="entry name" value="Glyco_hydro_32C"/>
    <property type="match status" value="1"/>
</dbReference>
<evidence type="ECO:0000313" key="7">
    <source>
        <dbReference type="EMBL" id="GGW81796.1"/>
    </source>
</evidence>
<keyword evidence="8" id="KW-1185">Reference proteome</keyword>
<evidence type="ECO:0000259" key="6">
    <source>
        <dbReference type="Pfam" id="PF08244"/>
    </source>
</evidence>
<dbReference type="SUPFAM" id="SSF49899">
    <property type="entry name" value="Concanavalin A-like lectins/glucanases"/>
    <property type="match status" value="1"/>
</dbReference>
<evidence type="ECO:0000256" key="4">
    <source>
        <dbReference type="RuleBase" id="RU362110"/>
    </source>
</evidence>
<reference evidence="7" key="1">
    <citation type="journal article" date="2014" name="Int. J. Syst. Evol. Microbiol.">
        <title>Complete genome sequence of Corynebacterium casei LMG S-19264T (=DSM 44701T), isolated from a smear-ripened cheese.</title>
        <authorList>
            <consortium name="US DOE Joint Genome Institute (JGI-PGF)"/>
            <person name="Walter F."/>
            <person name="Albersmeier A."/>
            <person name="Kalinowski J."/>
            <person name="Ruckert C."/>
        </authorList>
    </citation>
    <scope>NUCLEOTIDE SEQUENCE</scope>
    <source>
        <strain evidence="7">KCTC 22164</strain>
    </source>
</reference>
<dbReference type="InterPro" id="IPR013148">
    <property type="entry name" value="Glyco_hydro_32_N"/>
</dbReference>
<protein>
    <recommendedName>
        <fullName evidence="9">Levanase</fullName>
    </recommendedName>
</protein>
<evidence type="ECO:0000256" key="2">
    <source>
        <dbReference type="ARBA" id="ARBA00022801"/>
    </source>
</evidence>
<sequence>MKTMLGLIISTALVGCSMNQTSPLPESPAHHVEAERNEAFRPQVHFSPSEKWMNDPNGMFYLDGEYHLFFQHNPDESVWGPMHWGHAVSKDLMHWEELPIALYPDELGTIFSGSAVVDWNNTSGLGTKDNPPIVALYTYHNAEMEKQGAIDHQTQALAFSLDKGRTWEKYSGNPVIENPGIKDFRDPKVMWHEPSEKWVMVLAQKDHIGFYSSDNLIDWSLESTFGKEIGNHGGVWECPELLLMPVEGTNESRYVLLVSISPGGPNGGSATQYFVGDFDGKEFVLDSAWQRELAPTVATFPQGTVFEDFEGGVGKWTSEGNAFADAPTDGGHATQPPPTGYSDEFLANSFADEDRATGTLTSDPFTISKPFINFRIGGGHHPDRVGIQLVVDGEVVRSETGVNRETLHYASWDVSQWQGKSALLRIIDKESGSWGHTYIDDIVFAKSPASNRIEPAIWLDHGTDNYAGVTFFNSPDSKEKRHVFMGWMSNWLYANEVPTEKWRSAMTLPRSLNLVNTGEGLRVRSKLVDEVDNLVEASAESSKLASGETISLSAIDSTGRESALRYSFEVPGDATSAVSIRFENENGEFVDIKIDQQKSEVLLDRSKSGETSFNDKFGKVQQGVLTTTSDAYNVTVVVDRSSLELFIDNGTTVMTSLVFPESVYDTMRVEANSQAVHQISVERLASVWSSD</sequence>
<dbReference type="GO" id="GO:0004575">
    <property type="term" value="F:sucrose alpha-glucosidase activity"/>
    <property type="evidence" value="ECO:0007669"/>
    <property type="project" value="TreeGrafter"/>
</dbReference>
<dbReference type="InterPro" id="IPR023296">
    <property type="entry name" value="Glyco_hydro_beta-prop_sf"/>
</dbReference>
<dbReference type="InterPro" id="IPR013189">
    <property type="entry name" value="Glyco_hydro_32_C"/>
</dbReference>
<dbReference type="PANTHER" id="PTHR42800">
    <property type="entry name" value="EXOINULINASE INUD (AFU_ORTHOLOGUE AFUA_5G00480)"/>
    <property type="match status" value="1"/>
</dbReference>
<feature type="domain" description="Glycosyl hydrolase family 32 N-terminal" evidence="5">
    <location>
        <begin position="45"/>
        <end position="290"/>
    </location>
</feature>
<feature type="domain" description="Glycosyl hydrolase family 32 N-terminal" evidence="5">
    <location>
        <begin position="454"/>
        <end position="521"/>
    </location>
</feature>
<reference evidence="7" key="2">
    <citation type="submission" date="2020-09" db="EMBL/GenBank/DDBJ databases">
        <authorList>
            <person name="Sun Q."/>
            <person name="Kim S."/>
        </authorList>
    </citation>
    <scope>NUCLEOTIDE SEQUENCE</scope>
    <source>
        <strain evidence="7">KCTC 22164</strain>
    </source>
</reference>
<dbReference type="CDD" id="cd18622">
    <property type="entry name" value="GH32_Inu-like"/>
    <property type="match status" value="1"/>
</dbReference>
<dbReference type="InterPro" id="IPR001362">
    <property type="entry name" value="Glyco_hydro_32"/>
</dbReference>
<gene>
    <name evidence="7" type="ORF">GCM10007391_13770</name>
</gene>
<organism evidence="7 8">
    <name type="scientific">Alteromonas halophila</name>
    <dbReference type="NCBI Taxonomy" id="516698"/>
    <lineage>
        <taxon>Bacteria</taxon>
        <taxon>Pseudomonadati</taxon>
        <taxon>Pseudomonadota</taxon>
        <taxon>Gammaproteobacteria</taxon>
        <taxon>Alteromonadales</taxon>
        <taxon>Alteromonadaceae</taxon>
        <taxon>Alteromonas/Salinimonas group</taxon>
        <taxon>Alteromonas</taxon>
    </lineage>
</organism>
<feature type="domain" description="Glycosyl hydrolase family 32 C-terminal" evidence="6">
    <location>
        <begin position="530"/>
        <end position="678"/>
    </location>
</feature>
<keyword evidence="3 4" id="KW-0326">Glycosidase</keyword>
<evidence type="ECO:0000256" key="3">
    <source>
        <dbReference type="ARBA" id="ARBA00023295"/>
    </source>
</evidence>
<dbReference type="PROSITE" id="PS00609">
    <property type="entry name" value="GLYCOSYL_HYDROL_F32"/>
    <property type="match status" value="1"/>
</dbReference>
<comment type="similarity">
    <text evidence="1 4">Belongs to the glycosyl hydrolase 32 family.</text>
</comment>
<keyword evidence="2 4" id="KW-0378">Hydrolase</keyword>
<accession>A0A918JJ08</accession>
<dbReference type="SUPFAM" id="SSF75005">
    <property type="entry name" value="Arabinanase/levansucrase/invertase"/>
    <property type="match status" value="1"/>
</dbReference>
<dbReference type="AlphaFoldDB" id="A0A918JJ08"/>
<proteinExistence type="inferred from homology"/>
<name>A0A918JJ08_9ALTE</name>
<dbReference type="InterPro" id="IPR013320">
    <property type="entry name" value="ConA-like_dom_sf"/>
</dbReference>
<dbReference type="GO" id="GO:0005737">
    <property type="term" value="C:cytoplasm"/>
    <property type="evidence" value="ECO:0007669"/>
    <property type="project" value="TreeGrafter"/>
</dbReference>
<dbReference type="Proteomes" id="UP000631300">
    <property type="component" value="Unassembled WGS sequence"/>
</dbReference>
<dbReference type="RefSeq" id="WP_189404686.1">
    <property type="nucleotide sequence ID" value="NZ_BMXP01000002.1"/>
</dbReference>
<evidence type="ECO:0000259" key="5">
    <source>
        <dbReference type="Pfam" id="PF00251"/>
    </source>
</evidence>
<dbReference type="Gene3D" id="2.115.10.20">
    <property type="entry name" value="Glycosyl hydrolase domain, family 43"/>
    <property type="match status" value="2"/>
</dbReference>
<dbReference type="GO" id="GO:0005987">
    <property type="term" value="P:sucrose catabolic process"/>
    <property type="evidence" value="ECO:0007669"/>
    <property type="project" value="TreeGrafter"/>
</dbReference>
<evidence type="ECO:0008006" key="9">
    <source>
        <dbReference type="Google" id="ProtNLM"/>
    </source>
</evidence>
<dbReference type="EMBL" id="BMXP01000002">
    <property type="protein sequence ID" value="GGW81796.1"/>
    <property type="molecule type" value="Genomic_DNA"/>
</dbReference>
<dbReference type="InterPro" id="IPR018053">
    <property type="entry name" value="Glyco_hydro_32_AS"/>
</dbReference>
<dbReference type="Pfam" id="PF00251">
    <property type="entry name" value="Glyco_hydro_32N"/>
    <property type="match status" value="2"/>
</dbReference>
<evidence type="ECO:0000256" key="1">
    <source>
        <dbReference type="ARBA" id="ARBA00009902"/>
    </source>
</evidence>
<evidence type="ECO:0000313" key="8">
    <source>
        <dbReference type="Proteomes" id="UP000631300"/>
    </source>
</evidence>
<dbReference type="SMART" id="SM00640">
    <property type="entry name" value="Glyco_32"/>
    <property type="match status" value="1"/>
</dbReference>
<comment type="caution">
    <text evidence="7">The sequence shown here is derived from an EMBL/GenBank/DDBJ whole genome shotgun (WGS) entry which is preliminary data.</text>
</comment>
<dbReference type="PANTHER" id="PTHR42800:SF1">
    <property type="entry name" value="EXOINULINASE INUD (AFU_ORTHOLOGUE AFUA_5G00480)"/>
    <property type="match status" value="1"/>
</dbReference>
<dbReference type="Gene3D" id="2.60.120.560">
    <property type="entry name" value="Exo-inulinase, domain 1"/>
    <property type="match status" value="1"/>
</dbReference>